<organism evidence="14 15">
    <name type="scientific">Anisodus tanguticus</name>
    <dbReference type="NCBI Taxonomy" id="243964"/>
    <lineage>
        <taxon>Eukaryota</taxon>
        <taxon>Viridiplantae</taxon>
        <taxon>Streptophyta</taxon>
        <taxon>Embryophyta</taxon>
        <taxon>Tracheophyta</taxon>
        <taxon>Spermatophyta</taxon>
        <taxon>Magnoliopsida</taxon>
        <taxon>eudicotyledons</taxon>
        <taxon>Gunneridae</taxon>
        <taxon>Pentapetalae</taxon>
        <taxon>asterids</taxon>
        <taxon>lamiids</taxon>
        <taxon>Solanales</taxon>
        <taxon>Solanaceae</taxon>
        <taxon>Solanoideae</taxon>
        <taxon>Hyoscyameae</taxon>
        <taxon>Anisodus</taxon>
    </lineage>
</organism>
<protein>
    <recommendedName>
        <fullName evidence="3">RING-type E3 ubiquitin transferase</fullName>
        <ecNumber evidence="3">2.3.2.27</ecNumber>
    </recommendedName>
</protein>
<evidence type="ECO:0000256" key="11">
    <source>
        <dbReference type="PROSITE-ProRule" id="PRU00175"/>
    </source>
</evidence>
<evidence type="ECO:0000256" key="10">
    <source>
        <dbReference type="ARBA" id="ARBA00024209"/>
    </source>
</evidence>
<evidence type="ECO:0000256" key="9">
    <source>
        <dbReference type="ARBA" id="ARBA00023136"/>
    </source>
</evidence>
<dbReference type="EMBL" id="JAVYJV010000007">
    <property type="protein sequence ID" value="KAK4366879.1"/>
    <property type="molecule type" value="Genomic_DNA"/>
</dbReference>
<dbReference type="GO" id="GO:0016567">
    <property type="term" value="P:protein ubiquitination"/>
    <property type="evidence" value="ECO:0007669"/>
    <property type="project" value="InterPro"/>
</dbReference>
<evidence type="ECO:0000256" key="6">
    <source>
        <dbReference type="ARBA" id="ARBA00022723"/>
    </source>
</evidence>
<dbReference type="InterPro" id="IPR044602">
    <property type="entry name" value="ATL10/ATL72-79-like"/>
</dbReference>
<dbReference type="PANTHER" id="PTHR46905">
    <property type="entry name" value="RING-H2 FINGER PROTEIN ATL78"/>
    <property type="match status" value="1"/>
</dbReference>
<evidence type="ECO:0000256" key="3">
    <source>
        <dbReference type="ARBA" id="ARBA00012483"/>
    </source>
</evidence>
<keyword evidence="4" id="KW-0808">Transferase</keyword>
<comment type="subcellular location">
    <subcellularLocation>
        <location evidence="2">Membrane</location>
        <topology evidence="2">Single-pass membrane protein</topology>
    </subcellularLocation>
</comment>
<evidence type="ECO:0000256" key="5">
    <source>
        <dbReference type="ARBA" id="ARBA00022692"/>
    </source>
</evidence>
<keyword evidence="11" id="KW-0863">Zinc-finger</keyword>
<dbReference type="EC" id="2.3.2.27" evidence="3"/>
<feature type="transmembrane region" description="Helical" evidence="12">
    <location>
        <begin position="63"/>
        <end position="84"/>
    </location>
</feature>
<dbReference type="InterPro" id="IPR001841">
    <property type="entry name" value="Znf_RING"/>
</dbReference>
<keyword evidence="9 12" id="KW-0472">Membrane</keyword>
<keyword evidence="15" id="KW-1185">Reference proteome</keyword>
<evidence type="ECO:0000256" key="4">
    <source>
        <dbReference type="ARBA" id="ARBA00022679"/>
    </source>
</evidence>
<comment type="similarity">
    <text evidence="10">Belongs to the RING-type zinc finger family. ATL subfamily.</text>
</comment>
<dbReference type="SUPFAM" id="SSF57850">
    <property type="entry name" value="RING/U-box"/>
    <property type="match status" value="1"/>
</dbReference>
<evidence type="ECO:0000256" key="7">
    <source>
        <dbReference type="ARBA" id="ARBA00022833"/>
    </source>
</evidence>
<proteinExistence type="inferred from homology"/>
<comment type="catalytic activity">
    <reaction evidence="1">
        <text>S-ubiquitinyl-[E2 ubiquitin-conjugating enzyme]-L-cysteine + [acceptor protein]-L-lysine = [E2 ubiquitin-conjugating enzyme]-L-cysteine + N(6)-ubiquitinyl-[acceptor protein]-L-lysine.</text>
        <dbReference type="EC" id="2.3.2.27"/>
    </reaction>
</comment>
<evidence type="ECO:0000259" key="13">
    <source>
        <dbReference type="PROSITE" id="PS50089"/>
    </source>
</evidence>
<name>A0AAE1VN14_9SOLA</name>
<dbReference type="Pfam" id="PF13639">
    <property type="entry name" value="zf-RING_2"/>
    <property type="match status" value="1"/>
</dbReference>
<sequence length="234" mass="25775">MATTSTQLIQEFMENLHYSRRLLVAAPPQYHPEPTMAPSTAPRSSHDSIDVLMVNNVTIDTRVVIVLSVIFCGLICTLFLNSIIKFAFRCSSVLLANSSINHRNPSTTKLANTGIKKKTLETFPVITYTTELEHPEFDSECVICLSEFGVGEKVKILPKCNHCFHVQCIDKWLNSHSSCPTCRRCLIETCQTIVNGDSSISTTTIVNPQVASDTSSSAPVQEVIVRIEGVVSSN</sequence>
<dbReference type="AlphaFoldDB" id="A0AAE1VN14"/>
<dbReference type="InterPro" id="IPR013083">
    <property type="entry name" value="Znf_RING/FYVE/PHD"/>
</dbReference>
<gene>
    <name evidence="14" type="ORF">RND71_014759</name>
</gene>
<evidence type="ECO:0000313" key="15">
    <source>
        <dbReference type="Proteomes" id="UP001291623"/>
    </source>
</evidence>
<dbReference type="GO" id="GO:0061630">
    <property type="term" value="F:ubiquitin protein ligase activity"/>
    <property type="evidence" value="ECO:0007669"/>
    <property type="project" value="UniProtKB-EC"/>
</dbReference>
<feature type="domain" description="RING-type" evidence="13">
    <location>
        <begin position="141"/>
        <end position="183"/>
    </location>
</feature>
<keyword evidence="7" id="KW-0862">Zinc</keyword>
<dbReference type="GO" id="GO:0008270">
    <property type="term" value="F:zinc ion binding"/>
    <property type="evidence" value="ECO:0007669"/>
    <property type="project" value="UniProtKB-KW"/>
</dbReference>
<keyword evidence="8 12" id="KW-1133">Transmembrane helix</keyword>
<dbReference type="Gene3D" id="3.30.40.10">
    <property type="entry name" value="Zinc/RING finger domain, C3HC4 (zinc finger)"/>
    <property type="match status" value="1"/>
</dbReference>
<evidence type="ECO:0000313" key="14">
    <source>
        <dbReference type="EMBL" id="KAK4366879.1"/>
    </source>
</evidence>
<dbReference type="Proteomes" id="UP001291623">
    <property type="component" value="Unassembled WGS sequence"/>
</dbReference>
<comment type="caution">
    <text evidence="14">The sequence shown here is derived from an EMBL/GenBank/DDBJ whole genome shotgun (WGS) entry which is preliminary data.</text>
</comment>
<dbReference type="GO" id="GO:0016020">
    <property type="term" value="C:membrane"/>
    <property type="evidence" value="ECO:0007669"/>
    <property type="project" value="UniProtKB-SubCell"/>
</dbReference>
<evidence type="ECO:0000256" key="2">
    <source>
        <dbReference type="ARBA" id="ARBA00004167"/>
    </source>
</evidence>
<accession>A0AAE1VN14</accession>
<keyword evidence="6" id="KW-0479">Metal-binding</keyword>
<dbReference type="CDD" id="cd16461">
    <property type="entry name" value="RING-H2_EL5-like"/>
    <property type="match status" value="1"/>
</dbReference>
<evidence type="ECO:0000256" key="12">
    <source>
        <dbReference type="SAM" id="Phobius"/>
    </source>
</evidence>
<dbReference type="SMART" id="SM00184">
    <property type="entry name" value="RING"/>
    <property type="match status" value="1"/>
</dbReference>
<dbReference type="PROSITE" id="PS50089">
    <property type="entry name" value="ZF_RING_2"/>
    <property type="match status" value="1"/>
</dbReference>
<keyword evidence="5 12" id="KW-0812">Transmembrane</keyword>
<dbReference type="PANTHER" id="PTHR46905:SF4">
    <property type="entry name" value="RING-TYPE E3 UBIQUITIN TRANSFERASE"/>
    <property type="match status" value="1"/>
</dbReference>
<evidence type="ECO:0000256" key="1">
    <source>
        <dbReference type="ARBA" id="ARBA00000900"/>
    </source>
</evidence>
<evidence type="ECO:0000256" key="8">
    <source>
        <dbReference type="ARBA" id="ARBA00022989"/>
    </source>
</evidence>
<reference evidence="14" key="1">
    <citation type="submission" date="2023-12" db="EMBL/GenBank/DDBJ databases">
        <title>Genome assembly of Anisodus tanguticus.</title>
        <authorList>
            <person name="Wang Y.-J."/>
        </authorList>
    </citation>
    <scope>NUCLEOTIDE SEQUENCE</scope>
    <source>
        <strain evidence="14">KB-2021</strain>
        <tissue evidence="14">Leaf</tissue>
    </source>
</reference>